<keyword evidence="9 17" id="KW-1133">Transmembrane helix</keyword>
<sequence length="1049" mass="115621">MDYFVLQEEQQGRTTVATFLSSLGDHSVTVGDNPADPDSKRPTGAEMGTMIGVYLPCLQSIFGVLLFIRLPWVVGIAGALQGFIVVFICCCITLLTSISMSAIATNGVVPAGGSYYMISRALGPEFGGAVGLLFYLGNTVAGAMYIIGAIEILLLYIAPGMSVGGDIEVDLEARFNNFRLYGTVLLFLLCCIILIGVKLVNVFASIALAGVLLSILAIYVGIFVNVDGSDNIMMCLLGNRLLNEDKIGGNCSKEFGTPLFMSLCSLRDNESSLINESSYQCDPYFNENEVHLVPGIPGLSSGVFLENIQSSYLYSGAHLLQFHEKDSVGEVDIGESSPFVHADMTTTFIALTGIFFSSVTGIMAGSNLSGDLKDVSRSIPIGTLSATITTSAVYLSCVLFFAGSVNGLLLRDKFGESVGGKLVVASLAWPNQWVILVGSLLSTIGAGVQSLIGAPRLLQAISHDDIIPFLRPFGVSAANGEPRRALFVTWAICQITVLIGNVDDINPLLSCFFLMCYGFVNLACALQTLLHTPNWRPRFEYYHWTLSFLGLSLCAAVMFMCSWYFALAAIGLAVLIYKYIEYRGAEKEWGDGIRGLALSGAHFALLRLEEGPPHIKNWRPQILILAELDDHFFPKHKKMFAFASQLKAGKGLTMAVSVIEGEYSRSHEEVIAAKQSLRNVMNEERVKGFVDVLVSEDVIEGMSYLIQMSGIGGMKPNTVFLGWPEDWRSSSDDESWRAFIEALRTVAVAKMAVLIPKGIKCFPNSNERVSGYIDIWWIVHDGGLLMLLPFLLCQCKTWRNCHLRIFTVAQVGENSVRMTDRLKRFLYQVRIKADVEVIEMSESDISAYTIEQVLRMEQRTQIIRKLGLTRKESSNLIQHIRDLEGEPDEDQKESKSLFHFGETPIQAHGKVEAASSPPSDSSEKNMANDHIDGKAVELDQNKISPIPIEEMKHKKHESIKERKSDTRSVKRKLTEVNVRRMHTASKLNGVILSRSHEAQLVVLNLPEPPKATKRDSDVNYMAFLEILTEGLERVLMVRGSGREVITIYS</sequence>
<dbReference type="GO" id="GO:0055064">
    <property type="term" value="P:chloride ion homeostasis"/>
    <property type="evidence" value="ECO:0007669"/>
    <property type="project" value="TreeGrafter"/>
</dbReference>
<keyword evidence="6 17" id="KW-0812">Transmembrane</keyword>
<evidence type="ECO:0000256" key="2">
    <source>
        <dbReference type="ARBA" id="ARBA00022448"/>
    </source>
</evidence>
<feature type="transmembrane region" description="Helical" evidence="17">
    <location>
        <begin position="422"/>
        <end position="448"/>
    </location>
</feature>
<dbReference type="Pfam" id="PF00324">
    <property type="entry name" value="AA_permease"/>
    <property type="match status" value="2"/>
</dbReference>
<organism evidence="20">
    <name type="scientific">Darwinula stevensoni</name>
    <dbReference type="NCBI Taxonomy" id="69355"/>
    <lineage>
        <taxon>Eukaryota</taxon>
        <taxon>Metazoa</taxon>
        <taxon>Ecdysozoa</taxon>
        <taxon>Arthropoda</taxon>
        <taxon>Crustacea</taxon>
        <taxon>Oligostraca</taxon>
        <taxon>Ostracoda</taxon>
        <taxon>Podocopa</taxon>
        <taxon>Podocopida</taxon>
        <taxon>Darwinulocopina</taxon>
        <taxon>Darwinuloidea</taxon>
        <taxon>Darwinulidae</taxon>
        <taxon>Darwinula</taxon>
    </lineage>
</organism>
<keyword evidence="11 17" id="KW-0472">Membrane</keyword>
<dbReference type="InterPro" id="IPR004842">
    <property type="entry name" value="SLC12A_fam"/>
</dbReference>
<dbReference type="PANTHER" id="PTHR11827">
    <property type="entry name" value="SOLUTE CARRIER FAMILY 12, CATION COTRANSPORTERS"/>
    <property type="match status" value="1"/>
</dbReference>
<comment type="catalytic activity">
    <reaction evidence="15">
        <text>K(+)(in) + chloride(in) = K(+)(out) + chloride(out)</text>
        <dbReference type="Rhea" id="RHEA:72427"/>
        <dbReference type="ChEBI" id="CHEBI:17996"/>
        <dbReference type="ChEBI" id="CHEBI:29103"/>
    </reaction>
</comment>
<evidence type="ECO:0000256" key="12">
    <source>
        <dbReference type="ARBA" id="ARBA00023180"/>
    </source>
</evidence>
<dbReference type="EMBL" id="CAJPEV010002347">
    <property type="protein sequence ID" value="CAG0896607.1"/>
    <property type="molecule type" value="Genomic_DNA"/>
</dbReference>
<dbReference type="EMBL" id="LR901864">
    <property type="protein sequence ID" value="CAD7249541.1"/>
    <property type="molecule type" value="Genomic_DNA"/>
</dbReference>
<dbReference type="GO" id="GO:0005886">
    <property type="term" value="C:plasma membrane"/>
    <property type="evidence" value="ECO:0007669"/>
    <property type="project" value="UniProtKB-SubCell"/>
</dbReference>
<feature type="domain" description="Amino acid permease/ SLC12A" evidence="18">
    <location>
        <begin position="339"/>
        <end position="623"/>
    </location>
</feature>
<evidence type="ECO:0000256" key="6">
    <source>
        <dbReference type="ARBA" id="ARBA00022692"/>
    </source>
</evidence>
<keyword evidence="2" id="KW-0813">Transport</keyword>
<proteinExistence type="inferred from homology"/>
<keyword evidence="3" id="KW-1003">Cell membrane</keyword>
<evidence type="ECO:0008006" key="22">
    <source>
        <dbReference type="Google" id="ProtNLM"/>
    </source>
</evidence>
<dbReference type="AlphaFoldDB" id="A0A7R9A8N0"/>
<evidence type="ECO:0000256" key="5">
    <source>
        <dbReference type="ARBA" id="ARBA00022553"/>
    </source>
</evidence>
<evidence type="ECO:0000256" key="4">
    <source>
        <dbReference type="ARBA" id="ARBA00022538"/>
    </source>
</evidence>
<feature type="domain" description="Amino acid permease/ SLC12A" evidence="18">
    <location>
        <begin position="53"/>
        <end position="233"/>
    </location>
</feature>
<keyword evidence="21" id="KW-1185">Reference proteome</keyword>
<feature type="transmembrane region" description="Helical" evidence="17">
    <location>
        <begin position="203"/>
        <end position="224"/>
    </location>
</feature>
<evidence type="ECO:0000259" key="19">
    <source>
        <dbReference type="Pfam" id="PF03522"/>
    </source>
</evidence>
<feature type="transmembrane region" description="Helical" evidence="17">
    <location>
        <begin position="509"/>
        <end position="530"/>
    </location>
</feature>
<name>A0A7R9A8N0_9CRUS</name>
<dbReference type="InterPro" id="IPR018491">
    <property type="entry name" value="SLC12_C"/>
</dbReference>
<feature type="transmembrane region" description="Helical" evidence="17">
    <location>
        <begin position="51"/>
        <end position="70"/>
    </location>
</feature>
<feature type="region of interest" description="Disordered" evidence="16">
    <location>
        <begin position="906"/>
        <end position="927"/>
    </location>
</feature>
<accession>A0A7R9A8N0</accession>
<dbReference type="NCBIfam" id="TIGR00930">
    <property type="entry name" value="2a30"/>
    <property type="match status" value="1"/>
</dbReference>
<evidence type="ECO:0000259" key="18">
    <source>
        <dbReference type="Pfam" id="PF00324"/>
    </source>
</evidence>
<feature type="transmembrane region" description="Helical" evidence="17">
    <location>
        <begin position="348"/>
        <end position="368"/>
    </location>
</feature>
<evidence type="ECO:0000256" key="9">
    <source>
        <dbReference type="ARBA" id="ARBA00022989"/>
    </source>
</evidence>
<dbReference type="GO" id="GO:0055075">
    <property type="term" value="P:potassium ion homeostasis"/>
    <property type="evidence" value="ECO:0007669"/>
    <property type="project" value="TreeGrafter"/>
</dbReference>
<evidence type="ECO:0000256" key="14">
    <source>
        <dbReference type="ARBA" id="ARBA00046331"/>
    </source>
</evidence>
<evidence type="ECO:0000256" key="15">
    <source>
        <dbReference type="ARBA" id="ARBA00047825"/>
    </source>
</evidence>
<feature type="domain" description="SLC12A transporter C-terminal" evidence="19">
    <location>
        <begin position="767"/>
        <end position="850"/>
    </location>
</feature>
<dbReference type="Proteomes" id="UP000677054">
    <property type="component" value="Unassembled WGS sequence"/>
</dbReference>
<evidence type="ECO:0000256" key="11">
    <source>
        <dbReference type="ARBA" id="ARBA00023136"/>
    </source>
</evidence>
<protein>
    <recommendedName>
        <fullName evidence="22">Solute carrier family 12 member 6</fullName>
    </recommendedName>
</protein>
<feature type="transmembrane region" description="Helical" evidence="17">
    <location>
        <begin position="82"/>
        <end position="109"/>
    </location>
</feature>
<feature type="domain" description="SLC12A transporter C-terminal" evidence="19">
    <location>
        <begin position="641"/>
        <end position="755"/>
    </location>
</feature>
<feature type="domain" description="SLC12A transporter C-terminal" evidence="19">
    <location>
        <begin position="953"/>
        <end position="1049"/>
    </location>
</feature>
<keyword evidence="13" id="KW-0868">Chloride</keyword>
<keyword evidence="5" id="KW-0597">Phosphoprotein</keyword>
<feature type="transmembrane region" description="Helical" evidence="17">
    <location>
        <begin position="129"/>
        <end position="157"/>
    </location>
</feature>
<keyword evidence="4" id="KW-0633">Potassium transport</keyword>
<comment type="subcellular location">
    <subcellularLocation>
        <location evidence="1">Cell membrane</location>
        <topology evidence="1">Multi-pass membrane protein</topology>
    </subcellularLocation>
</comment>
<comment type="similarity">
    <text evidence="14">Belongs to the SLC12A transporter family. K/Cl co-transporter subfamily.</text>
</comment>
<feature type="transmembrane region" description="Helical" evidence="17">
    <location>
        <begin position="178"/>
        <end position="197"/>
    </location>
</feature>
<keyword evidence="7" id="KW-0769">Symport</keyword>
<dbReference type="FunFam" id="1.20.1740.10:FF:000037">
    <property type="entry name" value="Uncharacterized protein, isoform F"/>
    <property type="match status" value="1"/>
</dbReference>
<evidence type="ECO:0000256" key="16">
    <source>
        <dbReference type="SAM" id="MobiDB-lite"/>
    </source>
</evidence>
<evidence type="ECO:0000256" key="17">
    <source>
        <dbReference type="SAM" id="Phobius"/>
    </source>
</evidence>
<evidence type="ECO:0000256" key="8">
    <source>
        <dbReference type="ARBA" id="ARBA00022958"/>
    </source>
</evidence>
<gene>
    <name evidence="20" type="ORF">DSTB1V02_LOCUS9331</name>
</gene>
<dbReference type="InterPro" id="IPR000076">
    <property type="entry name" value="KCL_cotranspt"/>
</dbReference>
<dbReference type="GO" id="GO:0007268">
    <property type="term" value="P:chemical synaptic transmission"/>
    <property type="evidence" value="ECO:0007669"/>
    <property type="project" value="TreeGrafter"/>
</dbReference>
<evidence type="ECO:0000313" key="20">
    <source>
        <dbReference type="EMBL" id="CAD7249541.1"/>
    </source>
</evidence>
<evidence type="ECO:0000256" key="13">
    <source>
        <dbReference type="ARBA" id="ARBA00023214"/>
    </source>
</evidence>
<dbReference type="PRINTS" id="PR01081">
    <property type="entry name" value="KCLTRNSPORT"/>
</dbReference>
<dbReference type="GO" id="GO:0006884">
    <property type="term" value="P:cell volume homeostasis"/>
    <property type="evidence" value="ECO:0007669"/>
    <property type="project" value="TreeGrafter"/>
</dbReference>
<keyword evidence="8" id="KW-0630">Potassium</keyword>
<evidence type="ECO:0000256" key="10">
    <source>
        <dbReference type="ARBA" id="ARBA00023065"/>
    </source>
</evidence>
<keyword evidence="10" id="KW-0406">Ion transport</keyword>
<dbReference type="PANTHER" id="PTHR11827:SF73">
    <property type="entry name" value="KAZACHOC, ISOFORM G"/>
    <property type="match status" value="1"/>
</dbReference>
<dbReference type="OrthoDB" id="2020542at2759"/>
<evidence type="ECO:0000313" key="21">
    <source>
        <dbReference type="Proteomes" id="UP000677054"/>
    </source>
</evidence>
<dbReference type="Pfam" id="PF03522">
    <property type="entry name" value="SLC12"/>
    <property type="match status" value="3"/>
</dbReference>
<evidence type="ECO:0000256" key="1">
    <source>
        <dbReference type="ARBA" id="ARBA00004651"/>
    </source>
</evidence>
<dbReference type="GO" id="GO:0015379">
    <property type="term" value="F:potassium:chloride symporter activity"/>
    <property type="evidence" value="ECO:0007669"/>
    <property type="project" value="InterPro"/>
</dbReference>
<feature type="transmembrane region" description="Helical" evidence="17">
    <location>
        <begin position="550"/>
        <end position="577"/>
    </location>
</feature>
<dbReference type="Gene3D" id="1.20.1740.10">
    <property type="entry name" value="Amino acid/polyamine transporter I"/>
    <property type="match status" value="2"/>
</dbReference>
<evidence type="ECO:0000256" key="3">
    <source>
        <dbReference type="ARBA" id="ARBA00022475"/>
    </source>
</evidence>
<keyword evidence="12" id="KW-0325">Glycoprotein</keyword>
<evidence type="ECO:0000256" key="7">
    <source>
        <dbReference type="ARBA" id="ARBA00022847"/>
    </source>
</evidence>
<dbReference type="GO" id="GO:1990573">
    <property type="term" value="P:potassium ion import across plasma membrane"/>
    <property type="evidence" value="ECO:0007669"/>
    <property type="project" value="TreeGrafter"/>
</dbReference>
<feature type="transmembrane region" description="Helical" evidence="17">
    <location>
        <begin position="388"/>
        <end position="410"/>
    </location>
</feature>
<dbReference type="InterPro" id="IPR004841">
    <property type="entry name" value="AA-permease/SLC12A_dom"/>
</dbReference>
<reference evidence="20" key="1">
    <citation type="submission" date="2020-11" db="EMBL/GenBank/DDBJ databases">
        <authorList>
            <person name="Tran Van P."/>
        </authorList>
    </citation>
    <scope>NUCLEOTIDE SEQUENCE</scope>
</reference>
<dbReference type="GO" id="GO:0045202">
    <property type="term" value="C:synapse"/>
    <property type="evidence" value="ECO:0007669"/>
    <property type="project" value="GOC"/>
</dbReference>